<evidence type="ECO:0000256" key="4">
    <source>
        <dbReference type="ARBA" id="ARBA00022491"/>
    </source>
</evidence>
<evidence type="ECO:0000256" key="1">
    <source>
        <dbReference type="ARBA" id="ARBA00004123"/>
    </source>
</evidence>
<evidence type="ECO:0000256" key="2">
    <source>
        <dbReference type="ARBA" id="ARBA00007738"/>
    </source>
</evidence>
<dbReference type="PANTHER" id="PTHR10625">
    <property type="entry name" value="HISTONE DEACETYLASE HDAC1-RELATED"/>
    <property type="match status" value="1"/>
</dbReference>
<dbReference type="PANTHER" id="PTHR10625:SF5">
    <property type="entry name" value="HISTONE DEACETYLASE"/>
    <property type="match status" value="1"/>
</dbReference>
<dbReference type="EC" id="3.5.1.98" evidence="3"/>
<dbReference type="Pfam" id="PF00850">
    <property type="entry name" value="Hist_deacetyl"/>
    <property type="match status" value="1"/>
</dbReference>
<evidence type="ECO:0000313" key="11">
    <source>
        <dbReference type="EMBL" id="KAI9271768.1"/>
    </source>
</evidence>
<dbReference type="AlphaFoldDB" id="A0AAD5KNA2"/>
<reference evidence="11" key="2">
    <citation type="submission" date="2023-02" db="EMBL/GenBank/DDBJ databases">
        <authorList>
            <consortium name="DOE Joint Genome Institute"/>
            <person name="Mondo S.J."/>
            <person name="Chang Y."/>
            <person name="Wang Y."/>
            <person name="Ahrendt S."/>
            <person name="Andreopoulos W."/>
            <person name="Barry K."/>
            <person name="Beard J."/>
            <person name="Benny G.L."/>
            <person name="Blankenship S."/>
            <person name="Bonito G."/>
            <person name="Cuomo C."/>
            <person name="Desiro A."/>
            <person name="Gervers K.A."/>
            <person name="Hundley H."/>
            <person name="Kuo A."/>
            <person name="LaButti K."/>
            <person name="Lang B.F."/>
            <person name="Lipzen A."/>
            <person name="O'Donnell K."/>
            <person name="Pangilinan J."/>
            <person name="Reynolds N."/>
            <person name="Sandor L."/>
            <person name="Smith M.W."/>
            <person name="Tsang A."/>
            <person name="Grigoriev I.V."/>
            <person name="Stajich J.E."/>
            <person name="Spatafora J.W."/>
        </authorList>
    </citation>
    <scope>NUCLEOTIDE SEQUENCE</scope>
    <source>
        <strain evidence="11">RSA 2281</strain>
    </source>
</reference>
<evidence type="ECO:0000256" key="5">
    <source>
        <dbReference type="ARBA" id="ARBA00022801"/>
    </source>
</evidence>
<keyword evidence="5" id="KW-0378">Hydrolase</keyword>
<keyword evidence="4" id="KW-0678">Repressor</keyword>
<evidence type="ECO:0000256" key="6">
    <source>
        <dbReference type="ARBA" id="ARBA00022853"/>
    </source>
</evidence>
<keyword evidence="7" id="KW-0805">Transcription regulation</keyword>
<dbReference type="Proteomes" id="UP001209540">
    <property type="component" value="Unassembled WGS sequence"/>
</dbReference>
<dbReference type="GO" id="GO:0141221">
    <property type="term" value="F:histone deacetylase activity, hydrolytic mechanism"/>
    <property type="evidence" value="ECO:0007669"/>
    <property type="project" value="UniProtKB-EC"/>
</dbReference>
<evidence type="ECO:0000256" key="7">
    <source>
        <dbReference type="ARBA" id="ARBA00023015"/>
    </source>
</evidence>
<proteinExistence type="inferred from homology"/>
<organism evidence="11 12">
    <name type="scientific">Phascolomyces articulosus</name>
    <dbReference type="NCBI Taxonomy" id="60185"/>
    <lineage>
        <taxon>Eukaryota</taxon>
        <taxon>Fungi</taxon>
        <taxon>Fungi incertae sedis</taxon>
        <taxon>Mucoromycota</taxon>
        <taxon>Mucoromycotina</taxon>
        <taxon>Mucoromycetes</taxon>
        <taxon>Mucorales</taxon>
        <taxon>Lichtheimiaceae</taxon>
        <taxon>Phascolomyces</taxon>
    </lineage>
</organism>
<feature type="domain" description="Histone deacetylase" evidence="10">
    <location>
        <begin position="128"/>
        <end position="241"/>
    </location>
</feature>
<dbReference type="GO" id="GO:0000118">
    <property type="term" value="C:histone deacetylase complex"/>
    <property type="evidence" value="ECO:0007669"/>
    <property type="project" value="TreeGrafter"/>
</dbReference>
<evidence type="ECO:0000256" key="9">
    <source>
        <dbReference type="ARBA" id="ARBA00023242"/>
    </source>
</evidence>
<dbReference type="GO" id="GO:0040029">
    <property type="term" value="P:epigenetic regulation of gene expression"/>
    <property type="evidence" value="ECO:0007669"/>
    <property type="project" value="TreeGrafter"/>
</dbReference>
<reference evidence="11" key="1">
    <citation type="journal article" date="2022" name="IScience">
        <title>Evolution of zygomycete secretomes and the origins of terrestrial fungal ecologies.</title>
        <authorList>
            <person name="Chang Y."/>
            <person name="Wang Y."/>
            <person name="Mondo S."/>
            <person name="Ahrendt S."/>
            <person name="Andreopoulos W."/>
            <person name="Barry K."/>
            <person name="Beard J."/>
            <person name="Benny G.L."/>
            <person name="Blankenship S."/>
            <person name="Bonito G."/>
            <person name="Cuomo C."/>
            <person name="Desiro A."/>
            <person name="Gervers K.A."/>
            <person name="Hundley H."/>
            <person name="Kuo A."/>
            <person name="LaButti K."/>
            <person name="Lang B.F."/>
            <person name="Lipzen A."/>
            <person name="O'Donnell K."/>
            <person name="Pangilinan J."/>
            <person name="Reynolds N."/>
            <person name="Sandor L."/>
            <person name="Smith M.E."/>
            <person name="Tsang A."/>
            <person name="Grigoriev I.V."/>
            <person name="Stajich J.E."/>
            <person name="Spatafora J.W."/>
        </authorList>
    </citation>
    <scope>NUCLEOTIDE SEQUENCE</scope>
    <source>
        <strain evidence="11">RSA 2281</strain>
    </source>
</reference>
<dbReference type="Gene3D" id="3.40.800.20">
    <property type="entry name" value="Histone deacetylase domain"/>
    <property type="match status" value="1"/>
</dbReference>
<evidence type="ECO:0000256" key="8">
    <source>
        <dbReference type="ARBA" id="ARBA00023163"/>
    </source>
</evidence>
<gene>
    <name evidence="11" type="ORF">BDA99DRAFT_556981</name>
</gene>
<comment type="caution">
    <text evidence="11">The sequence shown here is derived from an EMBL/GenBank/DDBJ whole genome shotgun (WGS) entry which is preliminary data.</text>
</comment>
<dbReference type="InterPro" id="IPR023801">
    <property type="entry name" value="His_deacetylse_dom"/>
</dbReference>
<evidence type="ECO:0000259" key="10">
    <source>
        <dbReference type="Pfam" id="PF00850"/>
    </source>
</evidence>
<dbReference type="EMBL" id="JAIXMP010000006">
    <property type="protein sequence ID" value="KAI9271768.1"/>
    <property type="molecule type" value="Genomic_DNA"/>
</dbReference>
<keyword evidence="6" id="KW-0156">Chromatin regulator</keyword>
<protein>
    <recommendedName>
        <fullName evidence="3">histone deacetylase</fullName>
        <ecNumber evidence="3">3.5.1.98</ecNumber>
    </recommendedName>
</protein>
<comment type="similarity">
    <text evidence="2">Belongs to the histone deacetylase family. HD type 2 subfamily.</text>
</comment>
<accession>A0AAD5KNA2</accession>
<keyword evidence="12" id="KW-1185">Reference proteome</keyword>
<evidence type="ECO:0000313" key="12">
    <source>
        <dbReference type="Proteomes" id="UP001209540"/>
    </source>
</evidence>
<dbReference type="SUPFAM" id="SSF52768">
    <property type="entry name" value="Arginase/deacetylase"/>
    <property type="match status" value="1"/>
</dbReference>
<evidence type="ECO:0000256" key="3">
    <source>
        <dbReference type="ARBA" id="ARBA00012111"/>
    </source>
</evidence>
<keyword evidence="9" id="KW-0539">Nucleus</keyword>
<name>A0AAD5KNA2_9FUNG</name>
<sequence length="410" mass="45670">MYVTVLTITTKVTTSTSTGKAQGMEGGKVVKADRNQIRKQRCRFSSAAASQAVLNGSTILVNPPQLVYEMVYGELAISGYIISSALYKYICTYSSWFIMELTDQVVEGLLHNGFALIRPPDVFIHVVCGEDVGEGCNVNIAFNTFKEEPRSTGDTFYHIVLSIARQFAPDMIFVSVGFDAAEGHPDNIGGYQVTPRKFALLTKFTKDLAEEMCDSRPVLSLEEGYELEPLANSVAACVAQLLLAKLVLDAQLKYESPSLKTKISVGEKNELQAIFNTLDQDKFWYLQATLKEAGVKGLSVEERVVQFALNCNYYHPSQRLILDLGDSNWDEVFTKEEKKEIEGAGCPLLRPIDSFLKLKLDELKNKKTARDAYDFSRALDIDPEEEPMLAWLSATVENAALLLLKKKKQI</sequence>
<dbReference type="InterPro" id="IPR023696">
    <property type="entry name" value="Ureohydrolase_dom_sf"/>
</dbReference>
<dbReference type="InterPro" id="IPR037138">
    <property type="entry name" value="His_deacetylse_dom_sf"/>
</dbReference>
<comment type="subcellular location">
    <subcellularLocation>
        <location evidence="1">Nucleus</location>
    </subcellularLocation>
</comment>
<keyword evidence="8" id="KW-0804">Transcription</keyword>